<evidence type="ECO:0000256" key="1">
    <source>
        <dbReference type="SAM" id="MobiDB-lite"/>
    </source>
</evidence>
<dbReference type="EMBL" id="KZ293420">
    <property type="protein sequence ID" value="PBK73531.1"/>
    <property type="molecule type" value="Genomic_DNA"/>
</dbReference>
<organism evidence="2 3">
    <name type="scientific">Armillaria solidipes</name>
    <dbReference type="NCBI Taxonomy" id="1076256"/>
    <lineage>
        <taxon>Eukaryota</taxon>
        <taxon>Fungi</taxon>
        <taxon>Dikarya</taxon>
        <taxon>Basidiomycota</taxon>
        <taxon>Agaricomycotina</taxon>
        <taxon>Agaricomycetes</taxon>
        <taxon>Agaricomycetidae</taxon>
        <taxon>Agaricales</taxon>
        <taxon>Marasmiineae</taxon>
        <taxon>Physalacriaceae</taxon>
        <taxon>Armillaria</taxon>
    </lineage>
</organism>
<sequence length="180" mass="19806">MNLAIVMPLLFVHRSHKNRPAQSVGLATNCLLHSTPAWHFRPSTTTAVSASSKDFGSLHALVDSPTSSQDHPVDDNATGLLRYMTTSEEADEVAVTGGSWTETVQKPSDDQAAGEFKKGDSNSHSQGLLLPTKFQNTLVLKMKKAASTVPLELDLQKFRAPREEKIRMVSVWELMELLSY</sequence>
<keyword evidence="3" id="KW-1185">Reference proteome</keyword>
<accession>A0A2H3BRK9</accession>
<protein>
    <submittedName>
        <fullName evidence="2">Uncharacterized protein</fullName>
    </submittedName>
</protein>
<name>A0A2H3BRK9_9AGAR</name>
<gene>
    <name evidence="2" type="ORF">ARMSODRAFT_952614</name>
</gene>
<dbReference type="AlphaFoldDB" id="A0A2H3BRK9"/>
<evidence type="ECO:0000313" key="3">
    <source>
        <dbReference type="Proteomes" id="UP000218334"/>
    </source>
</evidence>
<reference evidence="3" key="1">
    <citation type="journal article" date="2017" name="Nat. Ecol. Evol.">
        <title>Genome expansion and lineage-specific genetic innovations in the forest pathogenic fungi Armillaria.</title>
        <authorList>
            <person name="Sipos G."/>
            <person name="Prasanna A.N."/>
            <person name="Walter M.C."/>
            <person name="O'Connor E."/>
            <person name="Balint B."/>
            <person name="Krizsan K."/>
            <person name="Kiss B."/>
            <person name="Hess J."/>
            <person name="Varga T."/>
            <person name="Slot J."/>
            <person name="Riley R."/>
            <person name="Boka B."/>
            <person name="Rigling D."/>
            <person name="Barry K."/>
            <person name="Lee J."/>
            <person name="Mihaltcheva S."/>
            <person name="LaButti K."/>
            <person name="Lipzen A."/>
            <person name="Waldron R."/>
            <person name="Moloney N.M."/>
            <person name="Sperisen C."/>
            <person name="Kredics L."/>
            <person name="Vagvoelgyi C."/>
            <person name="Patrignani A."/>
            <person name="Fitzpatrick D."/>
            <person name="Nagy I."/>
            <person name="Doyle S."/>
            <person name="Anderson J.B."/>
            <person name="Grigoriev I.V."/>
            <person name="Gueldener U."/>
            <person name="Muensterkoetter M."/>
            <person name="Nagy L.G."/>
        </authorList>
    </citation>
    <scope>NUCLEOTIDE SEQUENCE [LARGE SCALE GENOMIC DNA]</scope>
    <source>
        <strain evidence="3">28-4</strain>
    </source>
</reference>
<dbReference type="Proteomes" id="UP000218334">
    <property type="component" value="Unassembled WGS sequence"/>
</dbReference>
<feature type="region of interest" description="Disordered" evidence="1">
    <location>
        <begin position="95"/>
        <end position="127"/>
    </location>
</feature>
<evidence type="ECO:0000313" key="2">
    <source>
        <dbReference type="EMBL" id="PBK73531.1"/>
    </source>
</evidence>
<proteinExistence type="predicted"/>